<dbReference type="PROSITE" id="PS51257">
    <property type="entry name" value="PROKAR_LIPOPROTEIN"/>
    <property type="match status" value="1"/>
</dbReference>
<dbReference type="AlphaFoldDB" id="A0AAU8FIL6"/>
<sequence>MKRLLLPALVTTVSLALSCSKNEPEPRYGCNGDTEMTITDVRAVYHGKGYFSFDLGAPYGQSSAWACQVDSAWAKSDDPKVPNYTISGNIKKVRFVGPTVTVVYPPIEITAIRKD</sequence>
<organism evidence="1">
    <name type="scientific">Dyadobacter sp. 676</name>
    <dbReference type="NCBI Taxonomy" id="3088362"/>
    <lineage>
        <taxon>Bacteria</taxon>
        <taxon>Pseudomonadati</taxon>
        <taxon>Bacteroidota</taxon>
        <taxon>Cytophagia</taxon>
        <taxon>Cytophagales</taxon>
        <taxon>Spirosomataceae</taxon>
        <taxon>Dyadobacter</taxon>
    </lineage>
</organism>
<reference evidence="1" key="1">
    <citation type="submission" date="2024-06" db="EMBL/GenBank/DDBJ databases">
        <title>Sequencing and assembly of the genome of Dyadobacter sp. strain 676, a symbiont of Cyamopsis tetragonoloba.</title>
        <authorList>
            <person name="Guro P."/>
            <person name="Sazanova A."/>
            <person name="Kuznetsova I."/>
            <person name="Belimov A."/>
            <person name="Safronova V."/>
        </authorList>
    </citation>
    <scope>NUCLEOTIDE SEQUENCE</scope>
    <source>
        <strain evidence="1">676</strain>
    </source>
</reference>
<protein>
    <recommendedName>
        <fullName evidence="2">Lipoprotein</fullName>
    </recommendedName>
</protein>
<name>A0AAU8FIL6_9BACT</name>
<dbReference type="EMBL" id="CP159289">
    <property type="protein sequence ID" value="XCH24420.1"/>
    <property type="molecule type" value="Genomic_DNA"/>
</dbReference>
<evidence type="ECO:0008006" key="2">
    <source>
        <dbReference type="Google" id="ProtNLM"/>
    </source>
</evidence>
<gene>
    <name evidence="1" type="ORF">ABV298_29670</name>
</gene>
<dbReference type="RefSeq" id="WP_353719738.1">
    <property type="nucleotide sequence ID" value="NZ_CP159289.1"/>
</dbReference>
<proteinExistence type="predicted"/>
<accession>A0AAU8FIL6</accession>
<evidence type="ECO:0000313" key="1">
    <source>
        <dbReference type="EMBL" id="XCH24420.1"/>
    </source>
</evidence>